<keyword evidence="8" id="KW-0472">Membrane</keyword>
<comment type="subcellular location">
    <subcellularLocation>
        <location evidence="1">Cell outer membrane</location>
        <topology evidence="1">Lipid-anchor</topology>
    </subcellularLocation>
</comment>
<dbReference type="GO" id="GO:0009279">
    <property type="term" value="C:cell outer membrane"/>
    <property type="evidence" value="ECO:0007669"/>
    <property type="project" value="UniProtKB-SubCell"/>
</dbReference>
<evidence type="ECO:0000256" key="13">
    <source>
        <dbReference type="SAM" id="SignalP"/>
    </source>
</evidence>
<dbReference type="InterPro" id="IPR004565">
    <property type="entry name" value="OM_lipoprot_LolB"/>
</dbReference>
<organism evidence="14 15">
    <name type="scientific">Ramlibacter humi</name>
    <dbReference type="NCBI Taxonomy" id="2530451"/>
    <lineage>
        <taxon>Bacteria</taxon>
        <taxon>Pseudomonadati</taxon>
        <taxon>Pseudomonadota</taxon>
        <taxon>Betaproteobacteria</taxon>
        <taxon>Burkholderiales</taxon>
        <taxon>Comamonadaceae</taxon>
        <taxon>Ramlibacter</taxon>
    </lineage>
</organism>
<keyword evidence="6 13" id="KW-0732">Signal</keyword>
<sequence length="170" mass="17686">MTPRVIGAAARRGSILLAAALLAACAQLPRPAEIITGGIVRSGRLALSVPNQPQQSFSAAFELRGKPEAGLLVLFTPIGGTAAQLRWQPGQAVLQVPGQPDQSFSSLDAMVEKATGAPVPVAALFDWLAGVNTPVSGWEADLSALAEGRLRAQRRDPPPPADLRVVLDGQ</sequence>
<dbReference type="AlphaFoldDB" id="A0A4Z0BZK9"/>
<name>A0A4Z0BZK9_9BURK</name>
<evidence type="ECO:0000256" key="8">
    <source>
        <dbReference type="ARBA" id="ARBA00023136"/>
    </source>
</evidence>
<evidence type="ECO:0000256" key="7">
    <source>
        <dbReference type="ARBA" id="ARBA00022927"/>
    </source>
</evidence>
<dbReference type="PROSITE" id="PS51257">
    <property type="entry name" value="PROKAR_LIPOPROTEIN"/>
    <property type="match status" value="1"/>
</dbReference>
<protein>
    <recommendedName>
        <fullName evidence="4">Outer-membrane lipoprotein LolB</fullName>
    </recommendedName>
</protein>
<dbReference type="GO" id="GO:0015031">
    <property type="term" value="P:protein transport"/>
    <property type="evidence" value="ECO:0007669"/>
    <property type="project" value="UniProtKB-KW"/>
</dbReference>
<evidence type="ECO:0000313" key="14">
    <source>
        <dbReference type="EMBL" id="TFZ03720.1"/>
    </source>
</evidence>
<keyword evidence="11" id="KW-0998">Cell outer membrane</keyword>
<dbReference type="Proteomes" id="UP000297839">
    <property type="component" value="Unassembled WGS sequence"/>
</dbReference>
<feature type="chain" id="PRO_5021337866" description="Outer-membrane lipoprotein LolB" evidence="13">
    <location>
        <begin position="24"/>
        <end position="170"/>
    </location>
</feature>
<keyword evidence="12 14" id="KW-0449">Lipoprotein</keyword>
<evidence type="ECO:0000256" key="5">
    <source>
        <dbReference type="ARBA" id="ARBA00022448"/>
    </source>
</evidence>
<gene>
    <name evidence="14" type="ORF">EZ216_08655</name>
</gene>
<evidence type="ECO:0000256" key="12">
    <source>
        <dbReference type="ARBA" id="ARBA00023288"/>
    </source>
</evidence>
<keyword evidence="7" id="KW-0653">Protein transport</keyword>
<evidence type="ECO:0000256" key="4">
    <source>
        <dbReference type="ARBA" id="ARBA00016202"/>
    </source>
</evidence>
<dbReference type="SUPFAM" id="SSF89392">
    <property type="entry name" value="Prokaryotic lipoproteins and lipoprotein localization factors"/>
    <property type="match status" value="1"/>
</dbReference>
<evidence type="ECO:0000256" key="6">
    <source>
        <dbReference type="ARBA" id="ARBA00022729"/>
    </source>
</evidence>
<dbReference type="OrthoDB" id="5296388at2"/>
<dbReference type="Pfam" id="PF03550">
    <property type="entry name" value="LolB"/>
    <property type="match status" value="1"/>
</dbReference>
<evidence type="ECO:0000256" key="9">
    <source>
        <dbReference type="ARBA" id="ARBA00023139"/>
    </source>
</evidence>
<proteinExistence type="inferred from homology"/>
<keyword evidence="10" id="KW-0143">Chaperone</keyword>
<dbReference type="EMBL" id="SMLK01000002">
    <property type="protein sequence ID" value="TFZ03720.1"/>
    <property type="molecule type" value="Genomic_DNA"/>
</dbReference>
<dbReference type="InterPro" id="IPR029046">
    <property type="entry name" value="LolA/LolB/LppX"/>
</dbReference>
<evidence type="ECO:0000256" key="11">
    <source>
        <dbReference type="ARBA" id="ARBA00023237"/>
    </source>
</evidence>
<evidence type="ECO:0000256" key="10">
    <source>
        <dbReference type="ARBA" id="ARBA00023186"/>
    </source>
</evidence>
<feature type="signal peptide" evidence="13">
    <location>
        <begin position="1"/>
        <end position="23"/>
    </location>
</feature>
<accession>A0A4Z0BZK9</accession>
<dbReference type="RefSeq" id="WP_135249345.1">
    <property type="nucleotide sequence ID" value="NZ_SMLK01000002.1"/>
</dbReference>
<comment type="caution">
    <text evidence="14">The sequence shown here is derived from an EMBL/GenBank/DDBJ whole genome shotgun (WGS) entry which is preliminary data.</text>
</comment>
<comment type="subunit">
    <text evidence="3">Monomer.</text>
</comment>
<keyword evidence="9" id="KW-0564">Palmitate</keyword>
<keyword evidence="5" id="KW-0813">Transport</keyword>
<dbReference type="Gene3D" id="2.50.20.10">
    <property type="entry name" value="Lipoprotein localisation LolA/LolB/LppX"/>
    <property type="match status" value="1"/>
</dbReference>
<comment type="similarity">
    <text evidence="2">Belongs to the LolB family.</text>
</comment>
<keyword evidence="15" id="KW-1185">Reference proteome</keyword>
<evidence type="ECO:0000256" key="3">
    <source>
        <dbReference type="ARBA" id="ARBA00011245"/>
    </source>
</evidence>
<evidence type="ECO:0000256" key="1">
    <source>
        <dbReference type="ARBA" id="ARBA00004459"/>
    </source>
</evidence>
<evidence type="ECO:0000256" key="2">
    <source>
        <dbReference type="ARBA" id="ARBA00009696"/>
    </source>
</evidence>
<evidence type="ECO:0000313" key="15">
    <source>
        <dbReference type="Proteomes" id="UP000297839"/>
    </source>
</evidence>
<reference evidence="14 15" key="1">
    <citation type="submission" date="2019-03" db="EMBL/GenBank/DDBJ databases">
        <title>Ramlibacter sp. 18x22-1, whole genome shotgun sequence.</title>
        <authorList>
            <person name="Zhang X."/>
            <person name="Feng G."/>
            <person name="Zhu H."/>
        </authorList>
    </citation>
    <scope>NUCLEOTIDE SEQUENCE [LARGE SCALE GENOMIC DNA]</scope>
    <source>
        <strain evidence="14 15">18x22-1</strain>
    </source>
</reference>